<dbReference type="RefSeq" id="WP_236456857.1">
    <property type="nucleotide sequence ID" value="NZ_CBCSGE010000030.1"/>
</dbReference>
<evidence type="ECO:0008006" key="3">
    <source>
        <dbReference type="Google" id="ProtNLM"/>
    </source>
</evidence>
<sequence length="121" mass="14289">MKREDIKQSLGLLFLIALFVWMYRESEANKKEYDADMEANKVVSVAYLYDFHTGRRSRNYDYVFIVDGKQVKDSESLYGFKEEECIGKFYKVIYSSKNPNHSKIFLDQEIVDDNQKIKAGF</sequence>
<protein>
    <recommendedName>
        <fullName evidence="3">DUF3139 domain-containing protein</fullName>
    </recommendedName>
</protein>
<keyword evidence="2" id="KW-1185">Reference proteome</keyword>
<evidence type="ECO:0000313" key="2">
    <source>
        <dbReference type="Proteomes" id="UP001589607"/>
    </source>
</evidence>
<dbReference type="Proteomes" id="UP001589607">
    <property type="component" value="Unassembled WGS sequence"/>
</dbReference>
<accession>A0ABV5GUB3</accession>
<gene>
    <name evidence="1" type="ORF">ACFFVF_20915</name>
</gene>
<proteinExistence type="predicted"/>
<organism evidence="1 2">
    <name type="scientific">Flavobacterium jumunjinense</name>
    <dbReference type="NCBI Taxonomy" id="998845"/>
    <lineage>
        <taxon>Bacteria</taxon>
        <taxon>Pseudomonadati</taxon>
        <taxon>Bacteroidota</taxon>
        <taxon>Flavobacteriia</taxon>
        <taxon>Flavobacteriales</taxon>
        <taxon>Flavobacteriaceae</taxon>
        <taxon>Flavobacterium</taxon>
    </lineage>
</organism>
<name>A0ABV5GUB3_9FLAO</name>
<evidence type="ECO:0000313" key="1">
    <source>
        <dbReference type="EMBL" id="MFB9098978.1"/>
    </source>
</evidence>
<comment type="caution">
    <text evidence="1">The sequence shown here is derived from an EMBL/GenBank/DDBJ whole genome shotgun (WGS) entry which is preliminary data.</text>
</comment>
<dbReference type="EMBL" id="JBHMEY010000097">
    <property type="protein sequence ID" value="MFB9098978.1"/>
    <property type="molecule type" value="Genomic_DNA"/>
</dbReference>
<reference evidence="1 2" key="1">
    <citation type="submission" date="2024-09" db="EMBL/GenBank/DDBJ databases">
        <authorList>
            <person name="Sun Q."/>
            <person name="Mori K."/>
        </authorList>
    </citation>
    <scope>NUCLEOTIDE SEQUENCE [LARGE SCALE GENOMIC DNA]</scope>
    <source>
        <strain evidence="1 2">CECT 7955</strain>
    </source>
</reference>